<evidence type="ECO:0000313" key="2">
    <source>
        <dbReference type="Proteomes" id="UP000516369"/>
    </source>
</evidence>
<keyword evidence="2" id="KW-1185">Reference proteome</keyword>
<gene>
    <name evidence="1" type="ORF">HQ394_10345</name>
</gene>
<dbReference type="RefSeq" id="WP_190260168.1">
    <property type="nucleotide sequence ID" value="NZ_CP053923.1"/>
</dbReference>
<protein>
    <submittedName>
        <fullName evidence="1">Uncharacterized protein</fullName>
    </submittedName>
</protein>
<organism evidence="1 2">
    <name type="scientific">Defluviicoccus vanus</name>
    <dbReference type="NCBI Taxonomy" id="111831"/>
    <lineage>
        <taxon>Bacteria</taxon>
        <taxon>Pseudomonadati</taxon>
        <taxon>Pseudomonadota</taxon>
        <taxon>Alphaproteobacteria</taxon>
        <taxon>Rhodospirillales</taxon>
        <taxon>Rhodospirillaceae</taxon>
        <taxon>Defluviicoccus</taxon>
    </lineage>
</organism>
<dbReference type="EMBL" id="CP053923">
    <property type="protein sequence ID" value="QNT69649.1"/>
    <property type="molecule type" value="Genomic_DNA"/>
</dbReference>
<sequence>MAYNPHNLSVLGYANGFTLWHYCTTDTADQVDSTGYFSQAVEMLRVGDMMMANCDTDGTPAAGIFLVARSSAGVVDVANLTRVGADNTD</sequence>
<dbReference type="Proteomes" id="UP000516369">
    <property type="component" value="Chromosome"/>
</dbReference>
<evidence type="ECO:0000313" key="1">
    <source>
        <dbReference type="EMBL" id="QNT69649.1"/>
    </source>
</evidence>
<proteinExistence type="predicted"/>
<dbReference type="KEGG" id="dvn:HQ394_10345"/>
<name>A0A7H1N1R3_9PROT</name>
<accession>A0A7H1N1R3</accession>
<dbReference type="AlphaFoldDB" id="A0A7H1N1R3"/>
<reference evidence="1 2" key="1">
    <citation type="submission" date="2020-05" db="EMBL/GenBank/DDBJ databases">
        <title>Complete closed genome sequence of Defluviicoccus vanus.</title>
        <authorList>
            <person name="Bessarab I."/>
            <person name="Arumugam K."/>
            <person name="Maszenan A.M."/>
            <person name="Seviour R.J."/>
            <person name="Williams R.B."/>
        </authorList>
    </citation>
    <scope>NUCLEOTIDE SEQUENCE [LARGE SCALE GENOMIC DNA]</scope>
    <source>
        <strain evidence="1 2">Ben 114</strain>
    </source>
</reference>